<feature type="short sequence motif" description="Q motif" evidence="6">
    <location>
        <begin position="1"/>
        <end position="28"/>
    </location>
</feature>
<dbReference type="EMBL" id="QKRX01000012">
    <property type="protein sequence ID" value="RAU17127.1"/>
    <property type="molecule type" value="Genomic_DNA"/>
</dbReference>
<dbReference type="OrthoDB" id="9808889at2"/>
<dbReference type="InterPro" id="IPR014014">
    <property type="entry name" value="RNA_helicase_DEAD_Q_motif"/>
</dbReference>
<feature type="compositionally biased region" description="Basic residues" evidence="8">
    <location>
        <begin position="409"/>
        <end position="424"/>
    </location>
</feature>
<keyword evidence="1 7" id="KW-0547">Nucleotide-binding</keyword>
<dbReference type="InterPro" id="IPR014001">
    <property type="entry name" value="Helicase_ATP-bd"/>
</dbReference>
<dbReference type="GO" id="GO:0005524">
    <property type="term" value="F:ATP binding"/>
    <property type="evidence" value="ECO:0007669"/>
    <property type="project" value="UniProtKB-KW"/>
</dbReference>
<keyword evidence="2 7" id="KW-0378">Hydrolase</keyword>
<evidence type="ECO:0000313" key="12">
    <source>
        <dbReference type="EMBL" id="RAU17127.1"/>
    </source>
</evidence>
<dbReference type="Pfam" id="PF00270">
    <property type="entry name" value="DEAD"/>
    <property type="match status" value="1"/>
</dbReference>
<dbReference type="PANTHER" id="PTHR47959">
    <property type="entry name" value="ATP-DEPENDENT RNA HELICASE RHLE-RELATED"/>
    <property type="match status" value="1"/>
</dbReference>
<name>A0A364NJR1_9GAMM</name>
<dbReference type="PROSITE" id="PS51194">
    <property type="entry name" value="HELICASE_CTER"/>
    <property type="match status" value="1"/>
</dbReference>
<evidence type="ECO:0000259" key="10">
    <source>
        <dbReference type="PROSITE" id="PS51194"/>
    </source>
</evidence>
<evidence type="ECO:0000256" key="8">
    <source>
        <dbReference type="SAM" id="MobiDB-lite"/>
    </source>
</evidence>
<sequence>MFTDIILHERLQKALDAQGIKETTQVQAQAIPLAIQGKDLLVSAETGSGKTFAFLLPMLQHFLDQPAPNRGTRALILVPTRELAEQVTQSCIKLAAFTHIKALTICGGSGFKEQAAKLRKNPEIVVGTPGRIKEHLELNSLVLSDIEFLILDEADRMLDMGFREDVTTITSSCAADRQTMLFSATLKTRDIEDLIEQVLKSPERLILSTAQDQISTILQQIVLADDIKHKERLISAILNEEKPERTVVFTNTRAASVHLGNVLKYHKHRTASLHGEMDQVERRKTMRFFRDGHVQVLVATDVAARGLDIDGVDLVINFEMPRSGDEYVHRIGRTGRAGKSGTAITLIAPSEWNLMRSVERYLKLSFTQRTIEGFLGHYKGPEKVKSSGKAAGSKKKKELKDKVETKPKVKERHRDKKTIGKRRAPSSNTESSTPIDQGFAPLKKRKAPDAG</sequence>
<protein>
    <submittedName>
        <fullName evidence="12">ATP-dependent helicase</fullName>
    </submittedName>
</protein>
<evidence type="ECO:0000259" key="11">
    <source>
        <dbReference type="PROSITE" id="PS51195"/>
    </source>
</evidence>
<dbReference type="SUPFAM" id="SSF52540">
    <property type="entry name" value="P-loop containing nucleoside triphosphate hydrolases"/>
    <property type="match status" value="1"/>
</dbReference>
<dbReference type="PROSITE" id="PS00039">
    <property type="entry name" value="DEAD_ATP_HELICASE"/>
    <property type="match status" value="1"/>
</dbReference>
<feature type="compositionally biased region" description="Polar residues" evidence="8">
    <location>
        <begin position="425"/>
        <end position="435"/>
    </location>
</feature>
<keyword evidence="3 7" id="KW-0347">Helicase</keyword>
<organism evidence="12 13">
    <name type="scientific">Nitrincola tibetensis</name>
    <dbReference type="NCBI Taxonomy" id="2219697"/>
    <lineage>
        <taxon>Bacteria</taxon>
        <taxon>Pseudomonadati</taxon>
        <taxon>Pseudomonadota</taxon>
        <taxon>Gammaproteobacteria</taxon>
        <taxon>Oceanospirillales</taxon>
        <taxon>Oceanospirillaceae</taxon>
        <taxon>Nitrincola</taxon>
    </lineage>
</organism>
<dbReference type="InterPro" id="IPR050079">
    <property type="entry name" value="DEAD_box_RNA_helicase"/>
</dbReference>
<feature type="compositionally biased region" description="Basic residues" evidence="8">
    <location>
        <begin position="442"/>
        <end position="451"/>
    </location>
</feature>
<evidence type="ECO:0000256" key="3">
    <source>
        <dbReference type="ARBA" id="ARBA00022806"/>
    </source>
</evidence>
<keyword evidence="13" id="KW-1185">Reference proteome</keyword>
<dbReference type="InterPro" id="IPR001650">
    <property type="entry name" value="Helicase_C-like"/>
</dbReference>
<dbReference type="SMART" id="SM00487">
    <property type="entry name" value="DEXDc"/>
    <property type="match status" value="1"/>
</dbReference>
<dbReference type="RefSeq" id="WP_112160032.1">
    <property type="nucleotide sequence ID" value="NZ_QKRX01000012.1"/>
</dbReference>
<dbReference type="PANTHER" id="PTHR47959:SF3">
    <property type="entry name" value="ATP-DEPENDENT RNA HELICASE SRMB"/>
    <property type="match status" value="1"/>
</dbReference>
<dbReference type="AlphaFoldDB" id="A0A364NJR1"/>
<dbReference type="GO" id="GO:0016787">
    <property type="term" value="F:hydrolase activity"/>
    <property type="evidence" value="ECO:0007669"/>
    <property type="project" value="UniProtKB-KW"/>
</dbReference>
<evidence type="ECO:0000313" key="13">
    <source>
        <dbReference type="Proteomes" id="UP000250744"/>
    </source>
</evidence>
<keyword evidence="4 7" id="KW-0067">ATP-binding</keyword>
<feature type="domain" description="Helicase C-terminal" evidence="10">
    <location>
        <begin position="229"/>
        <end position="382"/>
    </location>
</feature>
<dbReference type="InterPro" id="IPR027417">
    <property type="entry name" value="P-loop_NTPase"/>
</dbReference>
<evidence type="ECO:0000259" key="9">
    <source>
        <dbReference type="PROSITE" id="PS51192"/>
    </source>
</evidence>
<evidence type="ECO:0000256" key="5">
    <source>
        <dbReference type="ARBA" id="ARBA00038437"/>
    </source>
</evidence>
<dbReference type="GO" id="GO:0003676">
    <property type="term" value="F:nucleic acid binding"/>
    <property type="evidence" value="ECO:0007669"/>
    <property type="project" value="InterPro"/>
</dbReference>
<dbReference type="CDD" id="cd00268">
    <property type="entry name" value="DEADc"/>
    <property type="match status" value="1"/>
</dbReference>
<dbReference type="InterPro" id="IPR000629">
    <property type="entry name" value="RNA-helicase_DEAD-box_CS"/>
</dbReference>
<dbReference type="GO" id="GO:0005829">
    <property type="term" value="C:cytosol"/>
    <property type="evidence" value="ECO:0007669"/>
    <property type="project" value="TreeGrafter"/>
</dbReference>
<dbReference type="Proteomes" id="UP000250744">
    <property type="component" value="Unassembled WGS sequence"/>
</dbReference>
<comment type="caution">
    <text evidence="12">The sequence shown here is derived from an EMBL/GenBank/DDBJ whole genome shotgun (WGS) entry which is preliminary data.</text>
</comment>
<feature type="domain" description="Helicase ATP-binding" evidence="9">
    <location>
        <begin position="31"/>
        <end position="204"/>
    </location>
</feature>
<dbReference type="Gene3D" id="3.40.50.300">
    <property type="entry name" value="P-loop containing nucleotide triphosphate hydrolases"/>
    <property type="match status" value="2"/>
</dbReference>
<dbReference type="InterPro" id="IPR044742">
    <property type="entry name" value="DEAD/DEAH_RhlB"/>
</dbReference>
<accession>A0A364NJR1</accession>
<reference evidence="12 13" key="1">
    <citation type="submission" date="2018-06" db="EMBL/GenBank/DDBJ databases">
        <title>Nitrincola tibetense sp. nov., isolated from Lake XuguoCo on Tibetan Plateau.</title>
        <authorList>
            <person name="Xing P."/>
        </authorList>
    </citation>
    <scope>NUCLEOTIDE SEQUENCE [LARGE SCALE GENOMIC DNA]</scope>
    <source>
        <strain evidence="13">xg18</strain>
    </source>
</reference>
<evidence type="ECO:0000256" key="7">
    <source>
        <dbReference type="RuleBase" id="RU000492"/>
    </source>
</evidence>
<evidence type="ECO:0000256" key="4">
    <source>
        <dbReference type="ARBA" id="ARBA00022840"/>
    </source>
</evidence>
<evidence type="ECO:0000256" key="6">
    <source>
        <dbReference type="PROSITE-ProRule" id="PRU00552"/>
    </source>
</evidence>
<evidence type="ECO:0000256" key="2">
    <source>
        <dbReference type="ARBA" id="ARBA00022801"/>
    </source>
</evidence>
<dbReference type="GO" id="GO:0003724">
    <property type="term" value="F:RNA helicase activity"/>
    <property type="evidence" value="ECO:0007669"/>
    <property type="project" value="InterPro"/>
</dbReference>
<feature type="domain" description="DEAD-box RNA helicase Q" evidence="11">
    <location>
        <begin position="1"/>
        <end position="28"/>
    </location>
</feature>
<feature type="region of interest" description="Disordered" evidence="8">
    <location>
        <begin position="378"/>
        <end position="451"/>
    </location>
</feature>
<proteinExistence type="inferred from homology"/>
<feature type="compositionally biased region" description="Basic and acidic residues" evidence="8">
    <location>
        <begin position="398"/>
        <end position="408"/>
    </location>
</feature>
<dbReference type="SMART" id="SM00490">
    <property type="entry name" value="HELICc"/>
    <property type="match status" value="1"/>
</dbReference>
<evidence type="ECO:0000256" key="1">
    <source>
        <dbReference type="ARBA" id="ARBA00022741"/>
    </source>
</evidence>
<dbReference type="Pfam" id="PF00271">
    <property type="entry name" value="Helicase_C"/>
    <property type="match status" value="1"/>
</dbReference>
<dbReference type="InterPro" id="IPR011545">
    <property type="entry name" value="DEAD/DEAH_box_helicase_dom"/>
</dbReference>
<comment type="similarity">
    <text evidence="5 7">Belongs to the DEAD box helicase family.</text>
</comment>
<dbReference type="CDD" id="cd18787">
    <property type="entry name" value="SF2_C_DEAD"/>
    <property type="match status" value="1"/>
</dbReference>
<gene>
    <name evidence="12" type="ORF">DN062_14550</name>
</gene>
<dbReference type="PROSITE" id="PS51195">
    <property type="entry name" value="Q_MOTIF"/>
    <property type="match status" value="1"/>
</dbReference>
<dbReference type="PROSITE" id="PS51192">
    <property type="entry name" value="HELICASE_ATP_BIND_1"/>
    <property type="match status" value="1"/>
</dbReference>